<reference evidence="2 3" key="1">
    <citation type="journal article" date="2014" name="Genome Announc.">
        <title>Trypanosoma cruzi Clone Dm28c Draft Genome Sequence.</title>
        <authorList>
            <person name="Grisard E.C."/>
            <person name="Teixeira S.M."/>
            <person name="de Almeida L.G."/>
            <person name="Stoco P.H."/>
            <person name="Gerber A.L."/>
            <person name="Talavera-Lopez C."/>
            <person name="Lima O.C."/>
            <person name="Andersson B."/>
            <person name="de Vasconcelos A.T."/>
        </authorList>
    </citation>
    <scope>NUCLEOTIDE SEQUENCE [LARGE SCALE GENOMIC DNA]</scope>
    <source>
        <strain evidence="2 3">Dm28c</strain>
    </source>
</reference>
<dbReference type="GO" id="GO:0016874">
    <property type="term" value="F:ligase activity"/>
    <property type="evidence" value="ECO:0007669"/>
    <property type="project" value="TreeGrafter"/>
</dbReference>
<dbReference type="InterPro" id="IPR051705">
    <property type="entry name" value="Gsp_Synthetase/Amidase"/>
</dbReference>
<feature type="domain" description="Peptidase C51" evidence="1">
    <location>
        <begin position="98"/>
        <end position="195"/>
    </location>
</feature>
<dbReference type="Gene3D" id="3.90.1720.10">
    <property type="entry name" value="endopeptidase domain like (from Nostoc punctiforme)"/>
    <property type="match status" value="1"/>
</dbReference>
<dbReference type="Pfam" id="PF05257">
    <property type="entry name" value="CHAP"/>
    <property type="match status" value="1"/>
</dbReference>
<dbReference type="AlphaFoldDB" id="V5BCE6"/>
<dbReference type="PANTHER" id="PTHR30094">
    <property type="entry name" value="BIFUNCTIONAL GLUTATHIONYLSPERMIDINE SYNTHETASE/AMIDASE-RELATED"/>
    <property type="match status" value="1"/>
</dbReference>
<dbReference type="InterPro" id="IPR007921">
    <property type="entry name" value="CHAP_dom"/>
</dbReference>
<dbReference type="VEuPathDB" id="TriTrypDB:TCDM_08339"/>
<organism evidence="2 3">
    <name type="scientific">Trypanosoma cruzi Dm28c</name>
    <dbReference type="NCBI Taxonomy" id="1416333"/>
    <lineage>
        <taxon>Eukaryota</taxon>
        <taxon>Discoba</taxon>
        <taxon>Euglenozoa</taxon>
        <taxon>Kinetoplastea</taxon>
        <taxon>Metakinetoplastina</taxon>
        <taxon>Trypanosomatida</taxon>
        <taxon>Trypanosomatidae</taxon>
        <taxon>Trypanosoma</taxon>
        <taxon>Schizotrypanum</taxon>
    </lineage>
</organism>
<evidence type="ECO:0000259" key="1">
    <source>
        <dbReference type="Pfam" id="PF05257"/>
    </source>
</evidence>
<accession>V5BCE6</accession>
<dbReference type="Proteomes" id="UP000017861">
    <property type="component" value="Unassembled WGS sequence"/>
</dbReference>
<protein>
    <submittedName>
        <fullName evidence="2">Trypanothione synthetase</fullName>
    </submittedName>
</protein>
<dbReference type="InterPro" id="IPR038765">
    <property type="entry name" value="Papain-like_cys_pep_sf"/>
</dbReference>
<gene>
    <name evidence="2" type="ORF">TCDM_08339</name>
</gene>
<sequence>MSIFVAPLWSLSRRNSLEDVLGLLSFPFISTHRDTHKTLFSATRFLSNIAMITEKTTRRNRQCVPLHGICGFAPGRIPAYSNGSDSIFTNERHYVQHYFMGYKWQCVEFVRRWLFYRKGLALPQYDFAAQLIHLREVQDVCTGTAVPCQFIPQGSEKPPVADSLIVYPGSRKNIVGHVGLITHVTSTNVYVADQNRFFHDWGEDTFSAEFPLECVDGRYYIRDPDVECRGWIVFPGRPNRLDGEPPLVSPHISGPPSLPRCRRIKYVAQQLWSWLTGRETLTFRPL</sequence>
<proteinExistence type="predicted"/>
<dbReference type="OrthoDB" id="299748at2759"/>
<comment type="caution">
    <text evidence="2">The sequence shown here is derived from an EMBL/GenBank/DDBJ whole genome shotgun (WGS) entry which is preliminary data.</text>
</comment>
<name>V5BCE6_TRYCR</name>
<dbReference type="EMBL" id="AYLP01000114">
    <property type="protein sequence ID" value="ESS63742.1"/>
    <property type="molecule type" value="Genomic_DNA"/>
</dbReference>
<dbReference type="PANTHER" id="PTHR30094:SF17">
    <property type="entry name" value="SYNTHETASE, PUTATIVE-RELATED"/>
    <property type="match status" value="1"/>
</dbReference>
<dbReference type="SUPFAM" id="SSF54001">
    <property type="entry name" value="Cysteine proteinases"/>
    <property type="match status" value="1"/>
</dbReference>
<evidence type="ECO:0000313" key="3">
    <source>
        <dbReference type="Proteomes" id="UP000017861"/>
    </source>
</evidence>
<evidence type="ECO:0000313" key="2">
    <source>
        <dbReference type="EMBL" id="ESS63742.1"/>
    </source>
</evidence>